<dbReference type="AlphaFoldDB" id="A0A2T3AJ61"/>
<keyword evidence="4" id="KW-1185">Reference proteome</keyword>
<dbReference type="InterPro" id="IPR032466">
    <property type="entry name" value="Metal_Hydrolase"/>
</dbReference>
<feature type="region of interest" description="Disordered" evidence="1">
    <location>
        <begin position="1"/>
        <end position="32"/>
    </location>
</feature>
<feature type="domain" description="Amidohydrolase-related" evidence="2">
    <location>
        <begin position="95"/>
        <end position="464"/>
    </location>
</feature>
<dbReference type="GO" id="GO:0016810">
    <property type="term" value="F:hydrolase activity, acting on carbon-nitrogen (but not peptide) bonds"/>
    <property type="evidence" value="ECO:0007669"/>
    <property type="project" value="InterPro"/>
</dbReference>
<dbReference type="SUPFAM" id="SSF51556">
    <property type="entry name" value="Metallo-dependent hydrolases"/>
    <property type="match status" value="1"/>
</dbReference>
<dbReference type="InterPro" id="IPR057744">
    <property type="entry name" value="OTAase-like"/>
</dbReference>
<dbReference type="Pfam" id="PF01979">
    <property type="entry name" value="Amidohydro_1"/>
    <property type="match status" value="1"/>
</dbReference>
<proteinExistence type="predicted"/>
<dbReference type="InParanoid" id="A0A2T3AJ61"/>
<dbReference type="Gene3D" id="2.30.40.10">
    <property type="entry name" value="Urease, subunit C, domain 1"/>
    <property type="match status" value="1"/>
</dbReference>
<dbReference type="InterPro" id="IPR006680">
    <property type="entry name" value="Amidohydro-rel"/>
</dbReference>
<dbReference type="STRING" id="2025994.A0A2T3AJ61"/>
<sequence>MDIDNHQDSSDSNTDDDTDTDTDDEETPSDLYGVTADLLIPGRGDPIPNGGIIVSPSTGTIHWAGQLQSQSSPRSSLSLPEKYAHVPFTSHPGTTLLPGLWDVHTHFFGTGVAVPTVSGNSIAEWMPGHQARVGAALVADLHATLLAGFTSVRELGGTAGHLQPLIAAGAIAGPNVYSALAVLTITGGHGDRHDCPLEVIRPLDPNRRAAANDYMICDGVDECLRGTRQVIRNGAKVIKICSTGGVLSLQDSPEDSQFGAAEIEAIVQEAARSSRVVASHAIGKNGIVSALKGGVKTIEHGMYLDAEVAALMKEKGAILVPTRHIVETIAAGGEEFPPPLKKKVEKVIGRIAKLSRKSLQFAVAEGVKIALGTDTHSSDRSSPISHGKNAKELHWLKEAGMTPLQAIEAATATPPETLGGQAPKAGQLRAGYDADFILVRGNPLDDLEVLMDVDSITHVWKGAKAFKST</sequence>
<evidence type="ECO:0000313" key="4">
    <source>
        <dbReference type="Proteomes" id="UP000241462"/>
    </source>
</evidence>
<dbReference type="InterPro" id="IPR011059">
    <property type="entry name" value="Metal-dep_hydrolase_composite"/>
</dbReference>
<evidence type="ECO:0000259" key="2">
    <source>
        <dbReference type="Pfam" id="PF01979"/>
    </source>
</evidence>
<dbReference type="InterPro" id="IPR051781">
    <property type="entry name" value="Metallo-dep_Hydrolase"/>
</dbReference>
<dbReference type="CDD" id="cd01299">
    <property type="entry name" value="Met_dep_hydrolase_A"/>
    <property type="match status" value="1"/>
</dbReference>
<dbReference type="PANTHER" id="PTHR43135:SF3">
    <property type="entry name" value="ALPHA-D-RIBOSE 1-METHYLPHOSPHONATE 5-TRIPHOSPHATE DIPHOSPHATASE"/>
    <property type="match status" value="1"/>
</dbReference>
<gene>
    <name evidence="3" type="ORF">BD289DRAFT_360746</name>
</gene>
<dbReference type="EMBL" id="KZ678382">
    <property type="protein sequence ID" value="PSS00613.1"/>
    <property type="molecule type" value="Genomic_DNA"/>
</dbReference>
<evidence type="ECO:0000256" key="1">
    <source>
        <dbReference type="SAM" id="MobiDB-lite"/>
    </source>
</evidence>
<evidence type="ECO:0000313" key="3">
    <source>
        <dbReference type="EMBL" id="PSS00613.1"/>
    </source>
</evidence>
<dbReference type="Proteomes" id="UP000241462">
    <property type="component" value="Unassembled WGS sequence"/>
</dbReference>
<reference evidence="3 4" key="1">
    <citation type="journal article" date="2018" name="Mycol. Prog.">
        <title>Coniella lustricola, a new species from submerged detritus.</title>
        <authorList>
            <person name="Raudabaugh D.B."/>
            <person name="Iturriaga T."/>
            <person name="Carver A."/>
            <person name="Mondo S."/>
            <person name="Pangilinan J."/>
            <person name="Lipzen A."/>
            <person name="He G."/>
            <person name="Amirebrahimi M."/>
            <person name="Grigoriev I.V."/>
            <person name="Miller A.N."/>
        </authorList>
    </citation>
    <scope>NUCLEOTIDE SEQUENCE [LARGE SCALE GENOMIC DNA]</scope>
    <source>
        <strain evidence="3 4">B22-T-1</strain>
    </source>
</reference>
<feature type="compositionally biased region" description="Acidic residues" evidence="1">
    <location>
        <begin position="13"/>
        <end position="28"/>
    </location>
</feature>
<dbReference type="OrthoDB" id="194468at2759"/>
<name>A0A2T3AJ61_9PEZI</name>
<dbReference type="SUPFAM" id="SSF51338">
    <property type="entry name" value="Composite domain of metallo-dependent hydrolases"/>
    <property type="match status" value="1"/>
</dbReference>
<protein>
    <recommendedName>
        <fullName evidence="2">Amidohydrolase-related domain-containing protein</fullName>
    </recommendedName>
</protein>
<dbReference type="PANTHER" id="PTHR43135">
    <property type="entry name" value="ALPHA-D-RIBOSE 1-METHYLPHOSPHONATE 5-TRIPHOSPHATE DIPHOSPHATASE"/>
    <property type="match status" value="1"/>
</dbReference>
<dbReference type="Gene3D" id="3.20.20.140">
    <property type="entry name" value="Metal-dependent hydrolases"/>
    <property type="match status" value="1"/>
</dbReference>
<accession>A0A2T3AJ61</accession>
<organism evidence="3 4">
    <name type="scientific">Coniella lustricola</name>
    <dbReference type="NCBI Taxonomy" id="2025994"/>
    <lineage>
        <taxon>Eukaryota</taxon>
        <taxon>Fungi</taxon>
        <taxon>Dikarya</taxon>
        <taxon>Ascomycota</taxon>
        <taxon>Pezizomycotina</taxon>
        <taxon>Sordariomycetes</taxon>
        <taxon>Sordariomycetidae</taxon>
        <taxon>Diaporthales</taxon>
        <taxon>Schizoparmaceae</taxon>
        <taxon>Coniella</taxon>
    </lineage>
</organism>